<evidence type="ECO:0000313" key="7">
    <source>
        <dbReference type="Proteomes" id="UP000034805"/>
    </source>
</evidence>
<dbReference type="GO" id="GO:0051560">
    <property type="term" value="P:mitochondrial calcium ion homeostasis"/>
    <property type="evidence" value="ECO:0007669"/>
    <property type="project" value="TreeGrafter"/>
</dbReference>
<accession>A0A0P7UGU3</accession>
<proteinExistence type="predicted"/>
<dbReference type="PANTHER" id="PTHR12294">
    <property type="entry name" value="EF HAND DOMAIN FAMILY A1,A2-RELATED"/>
    <property type="match status" value="1"/>
</dbReference>
<evidence type="ECO:0000256" key="1">
    <source>
        <dbReference type="ARBA" id="ARBA00004273"/>
    </source>
</evidence>
<keyword evidence="2" id="KW-0479">Metal-binding</keyword>
<evidence type="ECO:0000256" key="2">
    <source>
        <dbReference type="ARBA" id="ARBA00022723"/>
    </source>
</evidence>
<comment type="subcellular location">
    <subcellularLocation>
        <location evidence="1">Mitochondrion inner membrane</location>
    </subcellularLocation>
</comment>
<keyword evidence="4" id="KW-0106">Calcium</keyword>
<reference evidence="6 7" key="1">
    <citation type="submission" date="2015-08" db="EMBL/GenBank/DDBJ databases">
        <title>The genome of the Asian arowana (Scleropages formosus).</title>
        <authorList>
            <person name="Tan M.H."/>
            <person name="Gan H.M."/>
            <person name="Croft L.J."/>
            <person name="Austin C.M."/>
        </authorList>
    </citation>
    <scope>NUCLEOTIDE SEQUENCE [LARGE SCALE GENOMIC DNA]</scope>
    <source>
        <strain evidence="6">Aro1</strain>
    </source>
</reference>
<dbReference type="InterPro" id="IPR011992">
    <property type="entry name" value="EF-hand-dom_pair"/>
</dbReference>
<dbReference type="GO" id="GO:0036444">
    <property type="term" value="P:calcium import into the mitochondrion"/>
    <property type="evidence" value="ECO:0007669"/>
    <property type="project" value="TreeGrafter"/>
</dbReference>
<dbReference type="InterPro" id="IPR018247">
    <property type="entry name" value="EF_Hand_1_Ca_BS"/>
</dbReference>
<dbReference type="PROSITE" id="PS00018">
    <property type="entry name" value="EF_HAND_1"/>
    <property type="match status" value="1"/>
</dbReference>
<evidence type="ECO:0008006" key="8">
    <source>
        <dbReference type="Google" id="ProtNLM"/>
    </source>
</evidence>
<keyword evidence="3" id="KW-0677">Repeat</keyword>
<dbReference type="InterPro" id="IPR039800">
    <property type="entry name" value="MICU1/2/3"/>
</dbReference>
<keyword evidence="5" id="KW-0472">Membrane</keyword>
<name>A0A0P7UGU3_SCLFO</name>
<comment type="caution">
    <text evidence="6">The sequence shown here is derived from an EMBL/GenBank/DDBJ whole genome shotgun (WGS) entry which is preliminary data.</text>
</comment>
<evidence type="ECO:0000256" key="4">
    <source>
        <dbReference type="ARBA" id="ARBA00022837"/>
    </source>
</evidence>
<dbReference type="GO" id="GO:0005509">
    <property type="term" value="F:calcium ion binding"/>
    <property type="evidence" value="ECO:0007669"/>
    <property type="project" value="InterPro"/>
</dbReference>
<sequence length="155" mass="17827">MTAGAMEFDDADVYMSSHEHRFHLFSSVEYEGQLYMTPENFIESVTMSEPRGKKAWRSLSKQELEKILSDTPPVWKGTSKLFRNLRNQGESSATPRNRMCIIAYTEYLFLLCILTKPHAGFKIAFNMFDADGNQMVDKREFLVVGITPIFALLQK</sequence>
<evidence type="ECO:0000313" key="6">
    <source>
        <dbReference type="EMBL" id="KPP58388.1"/>
    </source>
</evidence>
<dbReference type="Proteomes" id="UP000034805">
    <property type="component" value="Unassembled WGS sequence"/>
</dbReference>
<gene>
    <name evidence="6" type="ORF">Z043_123792</name>
</gene>
<dbReference type="SUPFAM" id="SSF47473">
    <property type="entry name" value="EF-hand"/>
    <property type="match status" value="1"/>
</dbReference>
<evidence type="ECO:0000256" key="3">
    <source>
        <dbReference type="ARBA" id="ARBA00022737"/>
    </source>
</evidence>
<dbReference type="GO" id="GO:1990246">
    <property type="term" value="C:uniplex complex"/>
    <property type="evidence" value="ECO:0007669"/>
    <property type="project" value="TreeGrafter"/>
</dbReference>
<dbReference type="PANTHER" id="PTHR12294:SF10">
    <property type="entry name" value="CALCIUM UPTAKE PROTEIN 3, MITOCHONDRIAL"/>
    <property type="match status" value="1"/>
</dbReference>
<organism evidence="6 7">
    <name type="scientific">Scleropages formosus</name>
    <name type="common">Asian bonytongue</name>
    <name type="synonym">Osteoglossum formosum</name>
    <dbReference type="NCBI Taxonomy" id="113540"/>
    <lineage>
        <taxon>Eukaryota</taxon>
        <taxon>Metazoa</taxon>
        <taxon>Chordata</taxon>
        <taxon>Craniata</taxon>
        <taxon>Vertebrata</taxon>
        <taxon>Euteleostomi</taxon>
        <taxon>Actinopterygii</taxon>
        <taxon>Neopterygii</taxon>
        <taxon>Teleostei</taxon>
        <taxon>Osteoglossocephala</taxon>
        <taxon>Osteoglossomorpha</taxon>
        <taxon>Osteoglossiformes</taxon>
        <taxon>Osteoglossidae</taxon>
        <taxon>Scleropages</taxon>
    </lineage>
</organism>
<dbReference type="EMBL" id="JARO02014061">
    <property type="protein sequence ID" value="KPP58388.1"/>
    <property type="molecule type" value="Genomic_DNA"/>
</dbReference>
<evidence type="ECO:0000256" key="5">
    <source>
        <dbReference type="ARBA" id="ARBA00023136"/>
    </source>
</evidence>
<protein>
    <recommendedName>
        <fullName evidence="8">EF-hand domain-containing protein</fullName>
    </recommendedName>
</protein>
<dbReference type="AlphaFoldDB" id="A0A0P7UGU3"/>